<proteinExistence type="predicted"/>
<gene>
    <name evidence="2" type="ORF">HOLleu_07959</name>
</gene>
<accession>A0A9Q1CHW5</accession>
<evidence type="ECO:0000313" key="2">
    <source>
        <dbReference type="EMBL" id="KAJ8045038.1"/>
    </source>
</evidence>
<evidence type="ECO:0000256" key="1">
    <source>
        <dbReference type="SAM" id="MobiDB-lite"/>
    </source>
</evidence>
<protein>
    <submittedName>
        <fullName evidence="2">Uncharacterized protein</fullName>
    </submittedName>
</protein>
<reference evidence="2" key="1">
    <citation type="submission" date="2021-10" db="EMBL/GenBank/DDBJ databases">
        <title>Tropical sea cucumber genome reveals ecological adaptation and Cuvierian tubules defense mechanism.</title>
        <authorList>
            <person name="Chen T."/>
        </authorList>
    </citation>
    <scope>NUCLEOTIDE SEQUENCE</scope>
    <source>
        <strain evidence="2">Nanhai2018</strain>
        <tissue evidence="2">Muscle</tissue>
    </source>
</reference>
<sequence length="70" mass="8251">MLAPVLETGIRKYLSNLSLGELSSHTLQEEEQERMSGTRTEHWKVSGQEGRKDLEWRQAESRERKRSYQC</sequence>
<feature type="compositionally biased region" description="Basic and acidic residues" evidence="1">
    <location>
        <begin position="33"/>
        <end position="63"/>
    </location>
</feature>
<organism evidence="2 3">
    <name type="scientific">Holothuria leucospilota</name>
    <name type="common">Black long sea cucumber</name>
    <name type="synonym">Mertensiothuria leucospilota</name>
    <dbReference type="NCBI Taxonomy" id="206669"/>
    <lineage>
        <taxon>Eukaryota</taxon>
        <taxon>Metazoa</taxon>
        <taxon>Echinodermata</taxon>
        <taxon>Eleutherozoa</taxon>
        <taxon>Echinozoa</taxon>
        <taxon>Holothuroidea</taxon>
        <taxon>Aspidochirotacea</taxon>
        <taxon>Aspidochirotida</taxon>
        <taxon>Holothuriidae</taxon>
        <taxon>Holothuria</taxon>
    </lineage>
</organism>
<comment type="caution">
    <text evidence="2">The sequence shown here is derived from an EMBL/GenBank/DDBJ whole genome shotgun (WGS) entry which is preliminary data.</text>
</comment>
<dbReference type="Proteomes" id="UP001152320">
    <property type="component" value="Chromosome 3"/>
</dbReference>
<evidence type="ECO:0000313" key="3">
    <source>
        <dbReference type="Proteomes" id="UP001152320"/>
    </source>
</evidence>
<name>A0A9Q1CHW5_HOLLE</name>
<keyword evidence="3" id="KW-1185">Reference proteome</keyword>
<dbReference type="AlphaFoldDB" id="A0A9Q1CHW5"/>
<feature type="region of interest" description="Disordered" evidence="1">
    <location>
        <begin position="25"/>
        <end position="70"/>
    </location>
</feature>
<dbReference type="EMBL" id="JAIZAY010000003">
    <property type="protein sequence ID" value="KAJ8045038.1"/>
    <property type="molecule type" value="Genomic_DNA"/>
</dbReference>